<keyword evidence="2" id="KW-1185">Reference proteome</keyword>
<protein>
    <submittedName>
        <fullName evidence="1">Uncharacterized protein</fullName>
    </submittedName>
</protein>
<reference evidence="1" key="2">
    <citation type="submission" date="2021-10" db="EMBL/GenBank/DDBJ databases">
        <authorList>
            <person name="Piombo E."/>
        </authorList>
    </citation>
    <scope>NUCLEOTIDE SEQUENCE</scope>
</reference>
<name>A0ACA9UBI8_BIOOC</name>
<accession>A0ACA9UBI8</accession>
<comment type="caution">
    <text evidence="1">The sequence shown here is derived from an EMBL/GenBank/DDBJ whole genome shotgun (WGS) entry which is preliminary data.</text>
</comment>
<sequence>MLCFIKSKCIHHKHILRVIHIKMRLSVLLAILPAVLAAPATRSVPAPLVRLSERADVVANKYIVKFKDNSALASLDSALSTISVAPEYTFEHVFKGFSGELSQEALDALRNHPDVDFIEEDSYVYLDGFLEQSNAAWGLGRISHRAKGSTTYVYDETAGEGTCAYIIDTGIDVTHTDFEGRATFAVNYGDSNNIDGHGHGTHVAGTIGSKTYGIAKKTSLFAVKVLDNNGSGTVANMIRGLEFVVSDVPTRGCPNGAVANMSLRSSVSAALNAAAAALPSNDIFLAVSAGNSNIDSSNQSPAAEPTVCTIGATDSADAKSSFSNYGPGVDVFAPGTSVLSLAPGNLTATMSGTSMASPHAAGLAAYLGGLEGLKGDALCERIKELASVDLLTGLPSGTSNRLAFNGNPGV</sequence>
<dbReference type="EMBL" id="CADEHS020000108">
    <property type="protein sequence ID" value="CAG9949882.1"/>
    <property type="molecule type" value="Genomic_DNA"/>
</dbReference>
<evidence type="ECO:0000313" key="1">
    <source>
        <dbReference type="EMBL" id="CAG9949882.1"/>
    </source>
</evidence>
<gene>
    <name evidence="1" type="ORF">CRV2_00015394</name>
</gene>
<organism evidence="1 2">
    <name type="scientific">Clonostachys rosea f. rosea IK726</name>
    <dbReference type="NCBI Taxonomy" id="1349383"/>
    <lineage>
        <taxon>Eukaryota</taxon>
        <taxon>Fungi</taxon>
        <taxon>Dikarya</taxon>
        <taxon>Ascomycota</taxon>
        <taxon>Pezizomycotina</taxon>
        <taxon>Sordariomycetes</taxon>
        <taxon>Hypocreomycetidae</taxon>
        <taxon>Hypocreales</taxon>
        <taxon>Bionectriaceae</taxon>
        <taxon>Clonostachys</taxon>
    </lineage>
</organism>
<reference evidence="1" key="1">
    <citation type="submission" date="2020-04" db="EMBL/GenBank/DDBJ databases">
        <authorList>
            <person name="Broberg M."/>
        </authorList>
    </citation>
    <scope>NUCLEOTIDE SEQUENCE</scope>
</reference>
<evidence type="ECO:0000313" key="2">
    <source>
        <dbReference type="Proteomes" id="UP000836387"/>
    </source>
</evidence>
<proteinExistence type="predicted"/>
<dbReference type="Proteomes" id="UP000836387">
    <property type="component" value="Unassembled WGS sequence"/>
</dbReference>